<organism evidence="2 3">
    <name type="scientific">Roseimaritima multifibrata</name>
    <dbReference type="NCBI Taxonomy" id="1930274"/>
    <lineage>
        <taxon>Bacteria</taxon>
        <taxon>Pseudomonadati</taxon>
        <taxon>Planctomycetota</taxon>
        <taxon>Planctomycetia</taxon>
        <taxon>Pirellulales</taxon>
        <taxon>Pirellulaceae</taxon>
        <taxon>Roseimaritima</taxon>
    </lineage>
</organism>
<name>A0A517M951_9BACT</name>
<dbReference type="AlphaFoldDB" id="A0A517M951"/>
<proteinExistence type="predicted"/>
<dbReference type="KEGG" id="rml:FF011L_01450"/>
<accession>A0A517M951</accession>
<feature type="domain" description="DUF6876" evidence="1">
    <location>
        <begin position="9"/>
        <end position="133"/>
    </location>
</feature>
<dbReference type="InterPro" id="IPR049241">
    <property type="entry name" value="DUF6876"/>
</dbReference>
<keyword evidence="3" id="KW-1185">Reference proteome</keyword>
<sequence>MTITSSFSKADLQQFTGDDLRYRTLNRSVIYTPGIKYLAENAQAYWLIDAIASYFVGPEMRNAMKRDDRLQSLQFWRLEVTDEQTASLYAVADKGLKPFIAQAIDFTDFPFDCIDVWAGFDGTYWTLYLPSEH</sequence>
<dbReference type="OrthoDB" id="1255124at2"/>
<dbReference type="EMBL" id="CP036262">
    <property type="protein sequence ID" value="QDS91415.1"/>
    <property type="molecule type" value="Genomic_DNA"/>
</dbReference>
<gene>
    <name evidence="2" type="ORF">FF011L_01450</name>
</gene>
<evidence type="ECO:0000259" key="1">
    <source>
        <dbReference type="Pfam" id="PF21781"/>
    </source>
</evidence>
<reference evidence="2 3" key="1">
    <citation type="submission" date="2019-02" db="EMBL/GenBank/DDBJ databases">
        <title>Deep-cultivation of Planctomycetes and their phenomic and genomic characterization uncovers novel biology.</title>
        <authorList>
            <person name="Wiegand S."/>
            <person name="Jogler M."/>
            <person name="Boedeker C."/>
            <person name="Pinto D."/>
            <person name="Vollmers J."/>
            <person name="Rivas-Marin E."/>
            <person name="Kohn T."/>
            <person name="Peeters S.H."/>
            <person name="Heuer A."/>
            <person name="Rast P."/>
            <person name="Oberbeckmann S."/>
            <person name="Bunk B."/>
            <person name="Jeske O."/>
            <person name="Meyerdierks A."/>
            <person name="Storesund J.E."/>
            <person name="Kallscheuer N."/>
            <person name="Luecker S."/>
            <person name="Lage O.M."/>
            <person name="Pohl T."/>
            <person name="Merkel B.J."/>
            <person name="Hornburger P."/>
            <person name="Mueller R.-W."/>
            <person name="Bruemmer F."/>
            <person name="Labrenz M."/>
            <person name="Spormann A.M."/>
            <person name="Op den Camp H."/>
            <person name="Overmann J."/>
            <person name="Amann R."/>
            <person name="Jetten M.S.M."/>
            <person name="Mascher T."/>
            <person name="Medema M.H."/>
            <person name="Devos D.P."/>
            <person name="Kaster A.-K."/>
            <person name="Ovreas L."/>
            <person name="Rohde M."/>
            <person name="Galperin M.Y."/>
            <person name="Jogler C."/>
        </authorList>
    </citation>
    <scope>NUCLEOTIDE SEQUENCE [LARGE SCALE GENOMIC DNA]</scope>
    <source>
        <strain evidence="2 3">FF011L</strain>
    </source>
</reference>
<protein>
    <recommendedName>
        <fullName evidence="1">DUF6876 domain-containing protein</fullName>
    </recommendedName>
</protein>
<dbReference type="RefSeq" id="WP_145349483.1">
    <property type="nucleotide sequence ID" value="NZ_CP036262.1"/>
</dbReference>
<evidence type="ECO:0000313" key="2">
    <source>
        <dbReference type="EMBL" id="QDS91415.1"/>
    </source>
</evidence>
<evidence type="ECO:0000313" key="3">
    <source>
        <dbReference type="Proteomes" id="UP000320672"/>
    </source>
</evidence>
<dbReference type="Pfam" id="PF21781">
    <property type="entry name" value="DUF6876"/>
    <property type="match status" value="1"/>
</dbReference>
<dbReference type="Proteomes" id="UP000320672">
    <property type="component" value="Chromosome"/>
</dbReference>